<evidence type="ECO:0000313" key="3">
    <source>
        <dbReference type="EMBL" id="MFL9879661.1"/>
    </source>
</evidence>
<name>A0ABW8ZBY2_9BURK</name>
<feature type="domain" description="Cobalamin synthesis G N-terminal" evidence="2">
    <location>
        <begin position="56"/>
        <end position="135"/>
    </location>
</feature>
<evidence type="ECO:0000313" key="4">
    <source>
        <dbReference type="Proteomes" id="UP001629214"/>
    </source>
</evidence>
<keyword evidence="4" id="KW-1185">Reference proteome</keyword>
<feature type="domain" description="CobE/GbiG C-terminal" evidence="1">
    <location>
        <begin position="140"/>
        <end position="257"/>
    </location>
</feature>
<comment type="caution">
    <text evidence="3">The sequence shown here is derived from an EMBL/GenBank/DDBJ whole genome shotgun (WGS) entry which is preliminary data.</text>
</comment>
<dbReference type="Proteomes" id="UP001629214">
    <property type="component" value="Unassembled WGS sequence"/>
</dbReference>
<reference evidence="3 4" key="1">
    <citation type="journal article" date="2024" name="Chem. Sci.">
        <title>Discovery of megapolipeptins by genome mining of a Burkholderiales bacteria collection.</title>
        <authorList>
            <person name="Paulo B.S."/>
            <person name="Recchia M.J.J."/>
            <person name="Lee S."/>
            <person name="Fergusson C.H."/>
            <person name="Romanowski S.B."/>
            <person name="Hernandez A."/>
            <person name="Krull N."/>
            <person name="Liu D.Y."/>
            <person name="Cavanagh H."/>
            <person name="Bos A."/>
            <person name="Gray C.A."/>
            <person name="Murphy B.T."/>
            <person name="Linington R.G."/>
            <person name="Eustaquio A.S."/>
        </authorList>
    </citation>
    <scope>NUCLEOTIDE SEQUENCE [LARGE SCALE GENOMIC DNA]</scope>
    <source>
        <strain evidence="3 4">RL21-008-BIB-B</strain>
    </source>
</reference>
<dbReference type="InterPro" id="IPR002750">
    <property type="entry name" value="CobE/GbiG_C"/>
</dbReference>
<accession>A0ABW8ZBY2</accession>
<evidence type="ECO:0000259" key="2">
    <source>
        <dbReference type="Pfam" id="PF11760"/>
    </source>
</evidence>
<sequence>MSNSLQSTHATTQSSTLGIWLVRAESEALAARLQGQLGGTLYRPWLNAGIPQKQQFRASYRNQGQWVMLAASGVAVRFLEGLPQDKLTDPAVVLLDEAGRFAVSLLGGHEGGGNRLAYRVANVVGAVPVVTTATEALKPLVLGIGCRKNVPVEKISAAVTRALALLGRPLSDVREVATIDLKAEEPGLLTFCAANELPLRVIAASDVAARGWVTTPSEWVQKNVGVDGVCEPCALIASPRGVLALPKTALDGVTVAVVEDIGLPDTDAPAGTV</sequence>
<gene>
    <name evidence="3" type="ORF">PQR63_14775</name>
</gene>
<protein>
    <submittedName>
        <fullName evidence="3">Cobalamin biosynthesis protein</fullName>
    </submittedName>
</protein>
<proteinExistence type="predicted"/>
<dbReference type="InterPro" id="IPR038029">
    <property type="entry name" value="GbiG_N_sf"/>
</dbReference>
<dbReference type="InterPro" id="IPR021744">
    <property type="entry name" value="CbiG_N"/>
</dbReference>
<dbReference type="EMBL" id="JAQQFR010000009">
    <property type="protein sequence ID" value="MFL9879661.1"/>
    <property type="molecule type" value="Genomic_DNA"/>
</dbReference>
<dbReference type="PANTHER" id="PTHR37477:SF1">
    <property type="entry name" value="COBALT-PRECORRIN-5A HYDROLASE"/>
    <property type="match status" value="1"/>
</dbReference>
<dbReference type="RefSeq" id="WP_408168743.1">
    <property type="nucleotide sequence ID" value="NZ_JAQQFR010000009.1"/>
</dbReference>
<dbReference type="Gene3D" id="3.40.50.11220">
    <property type="match status" value="1"/>
</dbReference>
<dbReference type="PANTHER" id="PTHR37477">
    <property type="entry name" value="COBALT-PRECORRIN-5A HYDROLASE"/>
    <property type="match status" value="1"/>
</dbReference>
<organism evidence="3 4">
    <name type="scientific">Herbaspirillum rhizosphaerae</name>
    <dbReference type="NCBI Taxonomy" id="346179"/>
    <lineage>
        <taxon>Bacteria</taxon>
        <taxon>Pseudomonadati</taxon>
        <taxon>Pseudomonadota</taxon>
        <taxon>Betaproteobacteria</taxon>
        <taxon>Burkholderiales</taxon>
        <taxon>Oxalobacteraceae</taxon>
        <taxon>Herbaspirillum</taxon>
    </lineage>
</organism>
<dbReference type="InterPro" id="IPR052553">
    <property type="entry name" value="CbiG_hydrolase"/>
</dbReference>
<dbReference type="Pfam" id="PF01890">
    <property type="entry name" value="CbiG_C"/>
    <property type="match status" value="1"/>
</dbReference>
<dbReference type="Pfam" id="PF11760">
    <property type="entry name" value="CbiG_N"/>
    <property type="match status" value="1"/>
</dbReference>
<dbReference type="InterPro" id="IPR036518">
    <property type="entry name" value="CobE/GbiG_C_sf"/>
</dbReference>
<dbReference type="SUPFAM" id="SSF159672">
    <property type="entry name" value="CbiG N-terminal domain-like"/>
    <property type="match status" value="1"/>
</dbReference>
<dbReference type="Gene3D" id="3.30.420.180">
    <property type="entry name" value="CobE/GbiG C-terminal domain"/>
    <property type="match status" value="1"/>
</dbReference>
<dbReference type="NCBIfam" id="NF005440">
    <property type="entry name" value="PRK07027.1-4"/>
    <property type="match status" value="1"/>
</dbReference>
<evidence type="ECO:0000259" key="1">
    <source>
        <dbReference type="Pfam" id="PF01890"/>
    </source>
</evidence>